<dbReference type="Pfam" id="PF00109">
    <property type="entry name" value="ketoacyl-synt"/>
    <property type="match status" value="1"/>
</dbReference>
<dbReference type="SUPFAM" id="SSF53901">
    <property type="entry name" value="Thiolase-like"/>
    <property type="match status" value="1"/>
</dbReference>
<protein>
    <submittedName>
        <fullName evidence="2">Beta-ketoacyl synthase</fullName>
    </submittedName>
</protein>
<dbReference type="eggNOG" id="COG0304">
    <property type="taxonomic scope" value="Bacteria"/>
</dbReference>
<dbReference type="STRING" id="369723.Strop_2792"/>
<dbReference type="KEGG" id="stp:Strop_2792"/>
<keyword evidence="3" id="KW-1185">Reference proteome</keyword>
<proteinExistence type="predicted"/>
<dbReference type="Gene3D" id="3.40.47.10">
    <property type="match status" value="1"/>
</dbReference>
<dbReference type="PATRIC" id="fig|369723.5.peg.2877"/>
<dbReference type="Proteomes" id="UP000000235">
    <property type="component" value="Chromosome"/>
</dbReference>
<reference evidence="3" key="1">
    <citation type="journal article" date="2007" name="Proc. Natl. Acad. Sci. U.S.A.">
        <title>Genome sequencing reveals complex secondary metabolome in the marine actinomycete Salinispora tropica.</title>
        <authorList>
            <person name="Udwary D.W."/>
            <person name="Zeigler L."/>
            <person name="Asolkar R.N."/>
            <person name="Singan V."/>
            <person name="Lapidus A."/>
            <person name="Fenical W."/>
            <person name="Jensen P.R."/>
            <person name="Moore B.S."/>
        </authorList>
    </citation>
    <scope>NUCLEOTIDE SEQUENCE [LARGE SCALE GENOMIC DNA]</scope>
    <source>
        <strain evidence="3">ATCC BAA-916 / DSM 44818 / CNB-440</strain>
    </source>
</reference>
<dbReference type="InterPro" id="IPR014030">
    <property type="entry name" value="Ketoacyl_synth_N"/>
</dbReference>
<feature type="domain" description="Beta-ketoacyl synthase-like N-terminal" evidence="1">
    <location>
        <begin position="79"/>
        <end position="209"/>
    </location>
</feature>
<evidence type="ECO:0000313" key="3">
    <source>
        <dbReference type="Proteomes" id="UP000000235"/>
    </source>
</evidence>
<name>A4X8N3_SALTO</name>
<sequence length="322" mass="32629">MSNPAADHRPVVARAAPTGDVVPAPGTGAVGVRLARWAVHLPDSDALAADLADWSGVAARPLFAALSGAVPADRAREVLGPKGLLAKEPATRLALCAVHRAFGLPRGRPAPVQVDPGVAVVVAGNLGNVATVAEVIRTVRRDGGRAVSPLTAPNASSNVVASTIALWYGFGGPNLMICSGSTAGLDAVHTAARLLRARRATRVIVVGVEPADEVATDLHRAGRPAAPLRAGAACLVLTAEPAVAEPTVWPETGPPAPYRLGPDGFDPAARWGDCYGAAGVVNVALAATLLAAGTPGPVSVGCGDDIDGRRAVRLDEGRRAER</sequence>
<dbReference type="InterPro" id="IPR016039">
    <property type="entry name" value="Thiolase-like"/>
</dbReference>
<evidence type="ECO:0000259" key="1">
    <source>
        <dbReference type="Pfam" id="PF00109"/>
    </source>
</evidence>
<evidence type="ECO:0000313" key="2">
    <source>
        <dbReference type="EMBL" id="ABP55233.1"/>
    </source>
</evidence>
<dbReference type="EMBL" id="CP000667">
    <property type="protein sequence ID" value="ABP55233.1"/>
    <property type="molecule type" value="Genomic_DNA"/>
</dbReference>
<organism evidence="2 3">
    <name type="scientific">Salinispora tropica (strain ATCC BAA-916 / DSM 44818 / JCM 13857 / NBRC 105044 / CNB-440)</name>
    <dbReference type="NCBI Taxonomy" id="369723"/>
    <lineage>
        <taxon>Bacteria</taxon>
        <taxon>Bacillati</taxon>
        <taxon>Actinomycetota</taxon>
        <taxon>Actinomycetes</taxon>
        <taxon>Micromonosporales</taxon>
        <taxon>Micromonosporaceae</taxon>
        <taxon>Salinispora</taxon>
    </lineage>
</organism>
<dbReference type="RefSeq" id="WP_012014014.1">
    <property type="nucleotide sequence ID" value="NC_009380.1"/>
</dbReference>
<gene>
    <name evidence="2" type="ordered locus">Strop_2792</name>
</gene>
<accession>A4X8N3</accession>
<dbReference type="AlphaFoldDB" id="A4X8N3"/>
<dbReference type="GO" id="GO:0016746">
    <property type="term" value="F:acyltransferase activity"/>
    <property type="evidence" value="ECO:0007669"/>
    <property type="project" value="InterPro"/>
</dbReference>
<dbReference type="HOGENOM" id="CLU_072327_0_0_11"/>